<comment type="caution">
    <text evidence="1">The sequence shown here is derived from an EMBL/GenBank/DDBJ whole genome shotgun (WGS) entry which is preliminary data.</text>
</comment>
<dbReference type="EMBL" id="VSSQ01013952">
    <property type="protein sequence ID" value="MPM52633.1"/>
    <property type="molecule type" value="Genomic_DNA"/>
</dbReference>
<proteinExistence type="predicted"/>
<dbReference type="AlphaFoldDB" id="A0A645AP60"/>
<name>A0A645AP60_9ZZZZ</name>
<reference evidence="1" key="1">
    <citation type="submission" date="2019-08" db="EMBL/GenBank/DDBJ databases">
        <authorList>
            <person name="Kucharzyk K."/>
            <person name="Murdoch R.W."/>
            <person name="Higgins S."/>
            <person name="Loffler F."/>
        </authorList>
    </citation>
    <scope>NUCLEOTIDE SEQUENCE</scope>
</reference>
<gene>
    <name evidence="1" type="ORF">SDC9_99393</name>
</gene>
<accession>A0A645AP60</accession>
<sequence length="147" mass="16415">MYAFRLDGKRTRLHAAPFADAGGDVHISVGERERRADPDGFAGAGLSSLRLRIRRSAGKLGVIRLHADVCVRHDEEIDLRPADDHGVIFGRHRLFDRVSVNRIGVDHFVERIPGDRMNRHLNRIAPFGTVLRNDVYFVAGRCGCCCG</sequence>
<protein>
    <submittedName>
        <fullName evidence="1">Uncharacterized protein</fullName>
    </submittedName>
</protein>
<organism evidence="1">
    <name type="scientific">bioreactor metagenome</name>
    <dbReference type="NCBI Taxonomy" id="1076179"/>
    <lineage>
        <taxon>unclassified sequences</taxon>
        <taxon>metagenomes</taxon>
        <taxon>ecological metagenomes</taxon>
    </lineage>
</organism>
<evidence type="ECO:0000313" key="1">
    <source>
        <dbReference type="EMBL" id="MPM52633.1"/>
    </source>
</evidence>